<dbReference type="SMART" id="SM01294">
    <property type="entry name" value="PKS_PP_betabranch"/>
    <property type="match status" value="1"/>
</dbReference>
<dbReference type="GO" id="GO:0006633">
    <property type="term" value="P:fatty acid biosynthetic process"/>
    <property type="evidence" value="ECO:0007669"/>
    <property type="project" value="TreeGrafter"/>
</dbReference>
<dbReference type="InterPro" id="IPR036736">
    <property type="entry name" value="ACP-like_sf"/>
</dbReference>
<dbReference type="InterPro" id="IPR050091">
    <property type="entry name" value="PKS_NRPS_Biosynth_Enz"/>
</dbReference>
<dbReference type="PATRIC" id="fig|359131.3.peg.2956"/>
<dbReference type="Gene3D" id="1.10.1200.10">
    <property type="entry name" value="ACP-like"/>
    <property type="match status" value="1"/>
</dbReference>
<dbReference type="PROSITE" id="PS00012">
    <property type="entry name" value="PHOSPHOPANTETHEINE"/>
    <property type="match status" value="1"/>
</dbReference>
<reference evidence="6 7" key="1">
    <citation type="submission" date="2015-02" db="EMBL/GenBank/DDBJ databases">
        <authorList>
            <person name="Ju K.-S."/>
            <person name="Doroghazi J.R."/>
            <person name="Metcalf W."/>
        </authorList>
    </citation>
    <scope>NUCLEOTIDE SEQUENCE [LARGE SCALE GENOMIC DNA]</scope>
    <source>
        <strain evidence="6 7">ATCC 31215</strain>
    </source>
</reference>
<dbReference type="AlphaFoldDB" id="A0A0F2T5V3"/>
<sequence length="410" mass="42815">LTSRQGEAAPSAADVRGALLAAGAESVRIEACDVADREQIATVVNGLGGALGSVFHLAAVLDDGLLAGQSAERFARVLAPKAIGARHLDELTRGLDLDAFVLFSSAAGVLGSAGQSAYAAANAYVDALAARRRADGLPGLSLSWGLWQQAGTGLTAHLGDAELQRMRRQGVAALTPAQGLRALDAALATDLAHVVPVRLELSAVRREMERSGDVPPLLRSLVRARLRRAGTAAAAPSALRDRLAALTPAERRSTLLDLVRREAAAVLGAEGIGAQQVFKELGLDSLMAVELRRRLAAETGLTLPSTLAFDYPTPTAIGELLLQRLDVVDGGRPQASGVRLTRELMDNLVELLRSATPLQLESEGLAGQFLALKNGLAKAVVPEAPAVELETGSSTEDLLQFLDRKLGVTA</sequence>
<dbReference type="GO" id="GO:0004312">
    <property type="term" value="F:fatty acid synthase activity"/>
    <property type="evidence" value="ECO:0007669"/>
    <property type="project" value="TreeGrafter"/>
</dbReference>
<dbReference type="EMBL" id="JZKH01000220">
    <property type="protein sequence ID" value="KJS57811.1"/>
    <property type="molecule type" value="Genomic_DNA"/>
</dbReference>
<dbReference type="SUPFAM" id="SSF47336">
    <property type="entry name" value="ACP-like"/>
    <property type="match status" value="1"/>
</dbReference>
<dbReference type="FunFam" id="1.10.1200.10:FF:000007">
    <property type="entry name" value="Probable polyketide synthase pks17"/>
    <property type="match status" value="1"/>
</dbReference>
<dbReference type="SUPFAM" id="SSF51735">
    <property type="entry name" value="NAD(P)-binding Rossmann-fold domains"/>
    <property type="match status" value="1"/>
</dbReference>
<gene>
    <name evidence="6" type="ORF">VM95_37360</name>
</gene>
<protein>
    <recommendedName>
        <fullName evidence="5">Carrier domain-containing protein</fullName>
    </recommendedName>
</protein>
<keyword evidence="4" id="KW-0511">Multifunctional enzyme</keyword>
<feature type="domain" description="Carrier" evidence="5">
    <location>
        <begin position="250"/>
        <end position="325"/>
    </location>
</feature>
<dbReference type="GO" id="GO:0031177">
    <property type="term" value="F:phosphopantetheine binding"/>
    <property type="evidence" value="ECO:0007669"/>
    <property type="project" value="InterPro"/>
</dbReference>
<keyword evidence="7" id="KW-1185">Reference proteome</keyword>
<evidence type="ECO:0000256" key="1">
    <source>
        <dbReference type="ARBA" id="ARBA00022450"/>
    </source>
</evidence>
<evidence type="ECO:0000313" key="7">
    <source>
        <dbReference type="Proteomes" id="UP000033699"/>
    </source>
</evidence>
<dbReference type="OrthoDB" id="9778690at2"/>
<dbReference type="InterPro" id="IPR006162">
    <property type="entry name" value="Ppantetheine_attach_site"/>
</dbReference>
<dbReference type="SMART" id="SM00823">
    <property type="entry name" value="PKS_PP"/>
    <property type="match status" value="1"/>
</dbReference>
<dbReference type="GO" id="GO:0017000">
    <property type="term" value="P:antibiotic biosynthetic process"/>
    <property type="evidence" value="ECO:0007669"/>
    <property type="project" value="UniProtKB-ARBA"/>
</dbReference>
<evidence type="ECO:0000313" key="6">
    <source>
        <dbReference type="EMBL" id="KJS57811.1"/>
    </source>
</evidence>
<dbReference type="Pfam" id="PF08659">
    <property type="entry name" value="KR"/>
    <property type="match status" value="1"/>
</dbReference>
<evidence type="ECO:0000259" key="5">
    <source>
        <dbReference type="PROSITE" id="PS50075"/>
    </source>
</evidence>
<dbReference type="Gene3D" id="3.40.50.720">
    <property type="entry name" value="NAD(P)-binding Rossmann-like Domain"/>
    <property type="match status" value="1"/>
</dbReference>
<dbReference type="Pfam" id="PF00550">
    <property type="entry name" value="PP-binding"/>
    <property type="match status" value="1"/>
</dbReference>
<comment type="caution">
    <text evidence="6">The sequence shown here is derived from an EMBL/GenBank/DDBJ whole genome shotgun (WGS) entry which is preliminary data.</text>
</comment>
<dbReference type="RefSeq" id="WP_045705799.1">
    <property type="nucleotide sequence ID" value="NZ_JZKH01000220.1"/>
</dbReference>
<evidence type="ECO:0000256" key="2">
    <source>
        <dbReference type="ARBA" id="ARBA00022553"/>
    </source>
</evidence>
<dbReference type="SMART" id="SM00822">
    <property type="entry name" value="PKS_KR"/>
    <property type="match status" value="1"/>
</dbReference>
<dbReference type="PROSITE" id="PS50075">
    <property type="entry name" value="CARRIER"/>
    <property type="match status" value="1"/>
</dbReference>
<dbReference type="InterPro" id="IPR009081">
    <property type="entry name" value="PP-bd_ACP"/>
</dbReference>
<name>A0A0F2T5V3_STRR3</name>
<dbReference type="InterPro" id="IPR057326">
    <property type="entry name" value="KR_dom"/>
</dbReference>
<accession>A0A0F2T5V3</accession>
<feature type="non-terminal residue" evidence="6">
    <location>
        <position position="1"/>
    </location>
</feature>
<dbReference type="InterPro" id="IPR013968">
    <property type="entry name" value="PKS_KR"/>
</dbReference>
<evidence type="ECO:0000256" key="3">
    <source>
        <dbReference type="ARBA" id="ARBA00022679"/>
    </source>
</evidence>
<dbReference type="InterPro" id="IPR020806">
    <property type="entry name" value="PKS_PP-bd"/>
</dbReference>
<dbReference type="PANTHER" id="PTHR43775">
    <property type="entry name" value="FATTY ACID SYNTHASE"/>
    <property type="match status" value="1"/>
</dbReference>
<organism evidence="6 7">
    <name type="scientific">Streptomyces rubellomurinus (strain ATCC 31215)</name>
    <dbReference type="NCBI Taxonomy" id="359131"/>
    <lineage>
        <taxon>Bacteria</taxon>
        <taxon>Bacillati</taxon>
        <taxon>Actinomycetota</taxon>
        <taxon>Actinomycetes</taxon>
        <taxon>Kitasatosporales</taxon>
        <taxon>Streptomycetaceae</taxon>
        <taxon>Streptomyces</taxon>
    </lineage>
</organism>
<proteinExistence type="predicted"/>
<dbReference type="PANTHER" id="PTHR43775:SF51">
    <property type="entry name" value="INACTIVE PHENOLPHTHIOCEROL SYNTHESIS POLYKETIDE SYNTHASE TYPE I PKS1-RELATED"/>
    <property type="match status" value="1"/>
</dbReference>
<keyword evidence="1" id="KW-0596">Phosphopantetheine</keyword>
<evidence type="ECO:0000256" key="4">
    <source>
        <dbReference type="ARBA" id="ARBA00023268"/>
    </source>
</evidence>
<keyword evidence="3" id="KW-0808">Transferase</keyword>
<dbReference type="Proteomes" id="UP000033699">
    <property type="component" value="Unassembled WGS sequence"/>
</dbReference>
<dbReference type="InterPro" id="IPR036291">
    <property type="entry name" value="NAD(P)-bd_dom_sf"/>
</dbReference>
<keyword evidence="2" id="KW-0597">Phosphoprotein</keyword>